<dbReference type="Proteomes" id="UP000317778">
    <property type="component" value="Unassembled WGS sequence"/>
</dbReference>
<evidence type="ECO:0000313" key="2">
    <source>
        <dbReference type="Proteomes" id="UP000317778"/>
    </source>
</evidence>
<reference evidence="1 2" key="1">
    <citation type="submission" date="2017-06" db="EMBL/GenBank/DDBJ databases">
        <title>Novel microbial phyla capable of carbon fixation and sulfur reduction in deep-sea sediments.</title>
        <authorList>
            <person name="Huang J."/>
            <person name="Baker B."/>
            <person name="Wang Y."/>
        </authorList>
    </citation>
    <scope>NUCLEOTIDE SEQUENCE [LARGE SCALE GENOMIC DNA]</scope>
    <source>
        <strain evidence="1">B3_TA06</strain>
    </source>
</reference>
<dbReference type="PANTHER" id="PTHR42754:SF1">
    <property type="entry name" value="LIPOPROTEIN"/>
    <property type="match status" value="1"/>
</dbReference>
<organism evidence="1 2">
    <name type="scientific">candidate division TA06 bacterium B3_TA06</name>
    <dbReference type="NCBI Taxonomy" id="2012487"/>
    <lineage>
        <taxon>Bacteria</taxon>
        <taxon>Bacteria division TA06</taxon>
    </lineage>
</organism>
<sequence length="453" mass="49665">MVRKCLFFPIITTIVLVVPVISPAGWLRTYGGEGDDWGSCVQQTSDGGCIVVGYTESFVDPSGDIWLLKFNQAGDTLWTKVYGDTGADYGYCVQQTSDGGYVIASSIGFFKTDNQGEMEWIKPYPSKYVDLTDDSGYILGGPSARLVKMNSAGETVWTKEFEEDLYSYISCVRQTSDGGYIVTGHQTEIGLTDAYLLDYAWFLKTDSMGEKLWEISYQGDATTCGYSACQITDGGYVFAGDHVGWAASVHYLLLIKTDAQGDWEWFYDRDSDNRKENHTAYGVAPSSDGGCVVTGEYWYTLMKVNNEGTIDWKHTYPFKGMSIQQTEDGGYILTGIGSGDLHLLKTDWNGDLYLLKTNASGDTLGIAEQPGVFEPSNWELVSPVGNRVILQYHDIPQGFHACVFDAAGRKVDEIYAAGSSGTISWGDGYGSGVYFILVSGVTDKGAAHIVLIR</sequence>
<comment type="caution">
    <text evidence="1">The sequence shown here is derived from an EMBL/GenBank/DDBJ whole genome shotgun (WGS) entry which is preliminary data.</text>
</comment>
<name>A0A532USU5_UNCT6</name>
<dbReference type="AlphaFoldDB" id="A0A532USU5"/>
<gene>
    <name evidence="1" type="ORF">CEE36_10885</name>
</gene>
<dbReference type="EMBL" id="NJBO01000029">
    <property type="protein sequence ID" value="TKJ38008.1"/>
    <property type="molecule type" value="Genomic_DNA"/>
</dbReference>
<protein>
    <recommendedName>
        <fullName evidence="3">Secretion system C-terminal sorting domain-containing protein</fullName>
    </recommendedName>
</protein>
<dbReference type="InterPro" id="IPR011047">
    <property type="entry name" value="Quinoprotein_ADH-like_sf"/>
</dbReference>
<evidence type="ECO:0008006" key="3">
    <source>
        <dbReference type="Google" id="ProtNLM"/>
    </source>
</evidence>
<dbReference type="PANTHER" id="PTHR42754">
    <property type="entry name" value="ENDOGLUCANASE"/>
    <property type="match status" value="1"/>
</dbReference>
<accession>A0A532USU5</accession>
<dbReference type="SUPFAM" id="SSF50998">
    <property type="entry name" value="Quinoprotein alcohol dehydrogenase-like"/>
    <property type="match status" value="1"/>
</dbReference>
<evidence type="ECO:0000313" key="1">
    <source>
        <dbReference type="EMBL" id="TKJ38008.1"/>
    </source>
</evidence>
<proteinExistence type="predicted"/>